<dbReference type="InterPro" id="IPR013106">
    <property type="entry name" value="Ig_V-set"/>
</dbReference>
<feature type="transmembrane region" description="Helical" evidence="3">
    <location>
        <begin position="449"/>
        <end position="478"/>
    </location>
</feature>
<dbReference type="SUPFAM" id="SSF48726">
    <property type="entry name" value="Immunoglobulin"/>
    <property type="match status" value="1"/>
</dbReference>
<dbReference type="PANTHER" id="PTHR20859:SF91">
    <property type="match status" value="1"/>
</dbReference>
<evidence type="ECO:0000256" key="2">
    <source>
        <dbReference type="SAM" id="MobiDB-lite"/>
    </source>
</evidence>
<dbReference type="InterPro" id="IPR007110">
    <property type="entry name" value="Ig-like_dom"/>
</dbReference>
<dbReference type="InterPro" id="IPR050650">
    <property type="entry name" value="Type-II_Cytokine-TF_Rcpt"/>
</dbReference>
<keyword evidence="3" id="KW-0812">Transmembrane</keyword>
<feature type="compositionally biased region" description="Acidic residues" evidence="2">
    <location>
        <begin position="244"/>
        <end position="260"/>
    </location>
</feature>
<dbReference type="AlphaFoldDB" id="A0AAJ7WJX2"/>
<keyword evidence="3" id="KW-0472">Membrane</keyword>
<dbReference type="InterPro" id="IPR013783">
    <property type="entry name" value="Ig-like_fold"/>
</dbReference>
<evidence type="ECO:0000259" key="6">
    <source>
        <dbReference type="PROSITE" id="PS50853"/>
    </source>
</evidence>
<feature type="compositionally biased region" description="Acidic residues" evidence="2">
    <location>
        <begin position="153"/>
        <end position="203"/>
    </location>
</feature>
<keyword evidence="1" id="KW-0393">Immunoglobulin domain</keyword>
<evidence type="ECO:0000259" key="5">
    <source>
        <dbReference type="PROSITE" id="PS50835"/>
    </source>
</evidence>
<feature type="chain" id="PRO_5042481224" evidence="4">
    <location>
        <begin position="27"/>
        <end position="486"/>
    </location>
</feature>
<dbReference type="InterPro" id="IPR003599">
    <property type="entry name" value="Ig_sub"/>
</dbReference>
<feature type="compositionally biased region" description="Basic and acidic residues" evidence="2">
    <location>
        <begin position="233"/>
        <end position="243"/>
    </location>
</feature>
<evidence type="ECO:0000256" key="3">
    <source>
        <dbReference type="SAM" id="Phobius"/>
    </source>
</evidence>
<proteinExistence type="predicted"/>
<keyword evidence="3" id="KW-1133">Transmembrane helix</keyword>
<dbReference type="Gene3D" id="2.60.40.10">
    <property type="entry name" value="Immunoglobulins"/>
    <property type="match status" value="2"/>
</dbReference>
<protein>
    <submittedName>
        <fullName evidence="8">Uncharacterized protein LOC116937368</fullName>
    </submittedName>
</protein>
<dbReference type="InterPro" id="IPR036179">
    <property type="entry name" value="Ig-like_dom_sf"/>
</dbReference>
<dbReference type="SMART" id="SM00409">
    <property type="entry name" value="IG"/>
    <property type="match status" value="1"/>
</dbReference>
<name>A0AAJ7WJX2_PETMA</name>
<feature type="domain" description="Ig-like" evidence="5">
    <location>
        <begin position="340"/>
        <end position="446"/>
    </location>
</feature>
<reference evidence="8" key="1">
    <citation type="submission" date="2025-08" db="UniProtKB">
        <authorList>
            <consortium name="RefSeq"/>
        </authorList>
    </citation>
    <scope>IDENTIFICATION</scope>
    <source>
        <tissue evidence="8">Sperm</tissue>
    </source>
</reference>
<dbReference type="RefSeq" id="XP_032800330.1">
    <property type="nucleotide sequence ID" value="XM_032944439.1"/>
</dbReference>
<sequence>MAMRQLVSILGLLFLLLLHLVTWCSSHAPASPLNVRVESRDLLTQLRWEPADVNPATSSVTYRVESKLYGRAHWRTVCAATTETRCDVSSALRHPGDRYHLRVRATVSSSSPGASPISLPWVVVEVLPLETTVLSAPTVTVTLHKRLTVQEEAGGDEEEEECRVEDEDTEDDDDDDDYDDDYDDNYDDDDDDDDDDDHDDVADDADRVNTHHGDDDDDHHHGDDDDDDDDDGVDRVNTHHGVDEHDEDDHEDEEEEEGEWWELSVAVSMTSGWRRRMARSDVVHHQQAEVFTRGGTTITERFVGCRFRHAVPPPRGATEYCVRVRIVADYPRWKTGEWSPPVLCLAAPISMLATGDAVSEGDTATLRCTASDNPDLDPIQWSNPHGHTLYFQSVKAHTDPRVSLLHWSSTRLDLAISRVSTLDQGVYSCSLFSLGTPTANALLTVSMRLMLTLMVTLMVAVAVPFLAPFLLGTAWGIWSAAGKRPE</sequence>
<evidence type="ECO:0000256" key="1">
    <source>
        <dbReference type="ARBA" id="ARBA00023319"/>
    </source>
</evidence>
<evidence type="ECO:0000313" key="7">
    <source>
        <dbReference type="Proteomes" id="UP001318040"/>
    </source>
</evidence>
<feature type="signal peptide" evidence="4">
    <location>
        <begin position="1"/>
        <end position="26"/>
    </location>
</feature>
<dbReference type="GO" id="GO:0005886">
    <property type="term" value="C:plasma membrane"/>
    <property type="evidence" value="ECO:0007669"/>
    <property type="project" value="TreeGrafter"/>
</dbReference>
<evidence type="ECO:0000313" key="8">
    <source>
        <dbReference type="RefSeq" id="XP_032800330.1"/>
    </source>
</evidence>
<dbReference type="GO" id="GO:0004896">
    <property type="term" value="F:cytokine receptor activity"/>
    <property type="evidence" value="ECO:0007669"/>
    <property type="project" value="TreeGrafter"/>
</dbReference>
<dbReference type="InterPro" id="IPR036116">
    <property type="entry name" value="FN3_sf"/>
</dbReference>
<feature type="region of interest" description="Disordered" evidence="2">
    <location>
        <begin position="149"/>
        <end position="260"/>
    </location>
</feature>
<dbReference type="KEGG" id="pmrn:116937368"/>
<keyword evidence="7" id="KW-1185">Reference proteome</keyword>
<dbReference type="PROSITE" id="PS50835">
    <property type="entry name" value="IG_LIKE"/>
    <property type="match status" value="1"/>
</dbReference>
<keyword evidence="4" id="KW-0732">Signal</keyword>
<dbReference type="SUPFAM" id="SSF49265">
    <property type="entry name" value="Fibronectin type III"/>
    <property type="match status" value="1"/>
</dbReference>
<accession>A0AAJ7WJX2</accession>
<dbReference type="Proteomes" id="UP001318040">
    <property type="component" value="Unplaced"/>
</dbReference>
<feature type="compositionally biased region" description="Basic and acidic residues" evidence="2">
    <location>
        <begin position="204"/>
        <end position="223"/>
    </location>
</feature>
<dbReference type="PROSITE" id="PS50853">
    <property type="entry name" value="FN3"/>
    <property type="match status" value="1"/>
</dbReference>
<evidence type="ECO:0000256" key="4">
    <source>
        <dbReference type="SAM" id="SignalP"/>
    </source>
</evidence>
<dbReference type="PANTHER" id="PTHR20859">
    <property type="entry name" value="INTERFERON/INTERLEUKIN RECEPTOR"/>
    <property type="match status" value="1"/>
</dbReference>
<feature type="domain" description="Fibronectin type-III" evidence="6">
    <location>
        <begin position="28"/>
        <end position="129"/>
    </location>
</feature>
<dbReference type="Pfam" id="PF01108">
    <property type="entry name" value="Tissue_fac"/>
    <property type="match status" value="1"/>
</dbReference>
<gene>
    <name evidence="8" type="primary">LOC116937368</name>
</gene>
<dbReference type="Pfam" id="PF07686">
    <property type="entry name" value="V-set"/>
    <property type="match status" value="1"/>
</dbReference>
<dbReference type="InterPro" id="IPR003961">
    <property type="entry name" value="FN3_dom"/>
</dbReference>
<organism evidence="7 8">
    <name type="scientific">Petromyzon marinus</name>
    <name type="common">Sea lamprey</name>
    <dbReference type="NCBI Taxonomy" id="7757"/>
    <lineage>
        <taxon>Eukaryota</taxon>
        <taxon>Metazoa</taxon>
        <taxon>Chordata</taxon>
        <taxon>Craniata</taxon>
        <taxon>Vertebrata</taxon>
        <taxon>Cyclostomata</taxon>
        <taxon>Hyperoartia</taxon>
        <taxon>Petromyzontiformes</taxon>
        <taxon>Petromyzontidae</taxon>
        <taxon>Petromyzon</taxon>
    </lineage>
</organism>